<dbReference type="Proteomes" id="UP000271925">
    <property type="component" value="Unassembled WGS sequence"/>
</dbReference>
<dbReference type="SMART" id="SM00530">
    <property type="entry name" value="HTH_XRE"/>
    <property type="match status" value="1"/>
</dbReference>
<dbReference type="GO" id="GO:0003677">
    <property type="term" value="F:DNA binding"/>
    <property type="evidence" value="ECO:0007669"/>
    <property type="project" value="UniProtKB-KW"/>
</dbReference>
<evidence type="ECO:0000259" key="2">
    <source>
        <dbReference type="PROSITE" id="PS50943"/>
    </source>
</evidence>
<evidence type="ECO:0000313" key="3">
    <source>
        <dbReference type="EMBL" id="RRB03901.1"/>
    </source>
</evidence>
<dbReference type="AlphaFoldDB" id="A0A3P1BS32"/>
<dbReference type="EMBL" id="RQJO01000008">
    <property type="protein sequence ID" value="RRB03901.1"/>
    <property type="molecule type" value="Genomic_DNA"/>
</dbReference>
<comment type="caution">
    <text evidence="3">The sequence shown here is derived from an EMBL/GenBank/DDBJ whole genome shotgun (WGS) entry which is preliminary data.</text>
</comment>
<dbReference type="CDD" id="cd00093">
    <property type="entry name" value="HTH_XRE"/>
    <property type="match status" value="1"/>
</dbReference>
<feature type="domain" description="HTH cro/C1-type" evidence="2">
    <location>
        <begin position="11"/>
        <end position="65"/>
    </location>
</feature>
<name>A0A3P1BS32_9BACT</name>
<dbReference type="Pfam" id="PF01381">
    <property type="entry name" value="HTH_3"/>
    <property type="match status" value="1"/>
</dbReference>
<evidence type="ECO:0000313" key="4">
    <source>
        <dbReference type="Proteomes" id="UP000271925"/>
    </source>
</evidence>
<keyword evidence="1" id="KW-0238">DNA-binding</keyword>
<gene>
    <name evidence="3" type="ORF">EHT25_10220</name>
</gene>
<protein>
    <submittedName>
        <fullName evidence="3">Helix-turn-helix domain-containing protein</fullName>
    </submittedName>
</protein>
<keyword evidence="4" id="KW-1185">Reference proteome</keyword>
<dbReference type="PROSITE" id="PS50943">
    <property type="entry name" value="HTH_CROC1"/>
    <property type="match status" value="1"/>
</dbReference>
<dbReference type="InterPro" id="IPR001387">
    <property type="entry name" value="Cro/C1-type_HTH"/>
</dbReference>
<evidence type="ECO:0000256" key="1">
    <source>
        <dbReference type="ARBA" id="ARBA00023125"/>
    </source>
</evidence>
<proteinExistence type="predicted"/>
<reference evidence="3 4" key="1">
    <citation type="submission" date="2018-11" db="EMBL/GenBank/DDBJ databases">
        <authorList>
            <person name="Zhou Z."/>
            <person name="Wang G."/>
        </authorList>
    </citation>
    <scope>NUCLEOTIDE SEQUENCE [LARGE SCALE GENOMIC DNA]</scope>
    <source>
        <strain evidence="3 4">KCTC52004</strain>
    </source>
</reference>
<dbReference type="Gene3D" id="1.20.5.1700">
    <property type="match status" value="1"/>
</dbReference>
<dbReference type="OrthoDB" id="955486at2"/>
<dbReference type="InterPro" id="IPR010982">
    <property type="entry name" value="Lambda_DNA-bd_dom_sf"/>
</dbReference>
<dbReference type="PANTHER" id="PTHR46558:SF11">
    <property type="entry name" value="HTH-TYPE TRANSCRIPTIONAL REGULATOR XRE"/>
    <property type="match status" value="1"/>
</dbReference>
<accession>A0A3P1BS32</accession>
<dbReference type="PANTHER" id="PTHR46558">
    <property type="entry name" value="TRACRIPTIONAL REGULATORY PROTEIN-RELATED-RELATED"/>
    <property type="match status" value="1"/>
</dbReference>
<dbReference type="SUPFAM" id="SSF47413">
    <property type="entry name" value="lambda repressor-like DNA-binding domains"/>
    <property type="match status" value="1"/>
</dbReference>
<organism evidence="3 4">
    <name type="scientific">Larkinella rosea</name>
    <dbReference type="NCBI Taxonomy" id="2025312"/>
    <lineage>
        <taxon>Bacteria</taxon>
        <taxon>Pseudomonadati</taxon>
        <taxon>Bacteroidota</taxon>
        <taxon>Cytophagia</taxon>
        <taxon>Cytophagales</taxon>
        <taxon>Spirosomataceae</taxon>
        <taxon>Larkinella</taxon>
    </lineage>
</organism>
<sequence length="160" mass="18407">MCIVANIYENIRSFRAEKGLTQEDMAEKLGINQGSYARLERGETELTLKRLDQIAAIFEVDGTQIIQKGENLLEEDPRLLVAKIHSLQKENERLKAQIKELELEGSEDISSYQKKISDLDKDLKHLKGINKILDDRILEKDKLILEKTQMIEILMSLAKK</sequence>
<dbReference type="Gene3D" id="1.10.260.40">
    <property type="entry name" value="lambda repressor-like DNA-binding domains"/>
    <property type="match status" value="1"/>
</dbReference>